<evidence type="ECO:0000256" key="3">
    <source>
        <dbReference type="SAM" id="Coils"/>
    </source>
</evidence>
<dbReference type="AlphaFoldDB" id="A0A1I4GDK3"/>
<dbReference type="EMBL" id="FOKJ01000007">
    <property type="protein sequence ID" value="SFA89076.1"/>
    <property type="molecule type" value="Genomic_DNA"/>
</dbReference>
<reference evidence="4 6" key="2">
    <citation type="submission" date="2016-10" db="EMBL/GenBank/DDBJ databases">
        <authorList>
            <person name="Varghese N."/>
            <person name="Submissions S."/>
        </authorList>
    </citation>
    <scope>NUCLEOTIDE SEQUENCE [LARGE SCALE GENOMIC DNA]</scope>
    <source>
        <strain evidence="4 6">DSM 282</strain>
    </source>
</reference>
<protein>
    <submittedName>
        <fullName evidence="5">HlyD family secretion protein</fullName>
    </submittedName>
</protein>
<dbReference type="PANTHER" id="PTHR32347">
    <property type="entry name" value="EFFLUX SYSTEM COMPONENT YKNX-RELATED"/>
    <property type="match status" value="1"/>
</dbReference>
<comment type="subcellular location">
    <subcellularLocation>
        <location evidence="1">Cell envelope</location>
    </subcellularLocation>
</comment>
<dbReference type="SUPFAM" id="SSF111369">
    <property type="entry name" value="HlyD-like secretion proteins"/>
    <property type="match status" value="1"/>
</dbReference>
<evidence type="ECO:0000313" key="4">
    <source>
        <dbReference type="EMBL" id="SFA89076.1"/>
    </source>
</evidence>
<dbReference type="Proteomes" id="UP000198861">
    <property type="component" value="Unassembled WGS sequence"/>
</dbReference>
<evidence type="ECO:0000256" key="2">
    <source>
        <dbReference type="ARBA" id="ARBA00023054"/>
    </source>
</evidence>
<dbReference type="SUPFAM" id="SSF55781">
    <property type="entry name" value="GAF domain-like"/>
    <property type="match status" value="1"/>
</dbReference>
<sequence>MSSPANWPQLVNLQQRCLEARDTAELTFLIANETWHLVHYRQACVFLHDRLGRLRLESVTGLVDTLEDTPFKLWVERLARHLDAHPLPAFTAQDLPQELHEGWAEWWPAHALCLPLATARGQQLGLVLYNRDAPWSEAEISVLGLLHRHFAHGLASLRPQRYSLAERWQLLRQKRKRLLLAGVALLGLALLPVRLSTLAPAEIIALRAETVAAPSEGVVKTFHVQPNQPVQQGQPLFSLDDTTLRNRREIALQAIAVARADALAAGQKAFDDQQSKAELATLQGRVREREAELRYLEESLARLNVNAAHPGVFVLGDLNDWIGKPVVTGERIAQLADPNELGVMVWLPVADAIALEAGAPIRVYLQTSPLSPLDAKLEQTSYQAILSPEGIASYRVRGRLAAGQSSHIGLRGVAKVYGERRPLVYWVLRRPVGALRQWLGL</sequence>
<keyword evidence="2 3" id="KW-0175">Coiled coil</keyword>
<name>A0A1I4GDK3_9GAMM</name>
<reference evidence="5 7" key="1">
    <citation type="submission" date="2016-10" db="EMBL/GenBank/DDBJ databases">
        <authorList>
            <person name="de Groot N.N."/>
        </authorList>
    </citation>
    <scope>NUCLEOTIDE SEQUENCE [LARGE SCALE GENOMIC DNA]</scope>
    <source>
        <strain evidence="5 7">DSM 381</strain>
    </source>
</reference>
<keyword evidence="6" id="KW-1185">Reference proteome</keyword>
<feature type="coiled-coil region" evidence="3">
    <location>
        <begin position="279"/>
        <end position="306"/>
    </location>
</feature>
<evidence type="ECO:0000256" key="1">
    <source>
        <dbReference type="ARBA" id="ARBA00004196"/>
    </source>
</evidence>
<gene>
    <name evidence="4" type="ORF">SAMN04244571_00686</name>
    <name evidence="5" type="ORF">SAMN04244574_03759</name>
</gene>
<dbReference type="Proteomes" id="UP000199579">
    <property type="component" value="Unassembled WGS sequence"/>
</dbReference>
<dbReference type="EMBL" id="FOSX01000085">
    <property type="protein sequence ID" value="SFL27231.1"/>
    <property type="molecule type" value="Genomic_DNA"/>
</dbReference>
<accession>A0A1I4GDK3</accession>
<dbReference type="PANTHER" id="PTHR32347:SF23">
    <property type="entry name" value="BLL5650 PROTEIN"/>
    <property type="match status" value="1"/>
</dbReference>
<evidence type="ECO:0000313" key="6">
    <source>
        <dbReference type="Proteomes" id="UP000198861"/>
    </source>
</evidence>
<dbReference type="Gene3D" id="2.40.50.100">
    <property type="match status" value="1"/>
</dbReference>
<dbReference type="RefSeq" id="WP_090942886.1">
    <property type="nucleotide sequence ID" value="NZ_FOKJ01000007.1"/>
</dbReference>
<proteinExistence type="predicted"/>
<dbReference type="GO" id="GO:0030313">
    <property type="term" value="C:cell envelope"/>
    <property type="evidence" value="ECO:0007669"/>
    <property type="project" value="UniProtKB-SubCell"/>
</dbReference>
<dbReference type="InterPro" id="IPR050465">
    <property type="entry name" value="UPF0194_transport"/>
</dbReference>
<organism evidence="5 7">
    <name type="scientific">Azotobacter beijerinckii</name>
    <dbReference type="NCBI Taxonomy" id="170623"/>
    <lineage>
        <taxon>Bacteria</taxon>
        <taxon>Pseudomonadati</taxon>
        <taxon>Pseudomonadota</taxon>
        <taxon>Gammaproteobacteria</taxon>
        <taxon>Pseudomonadales</taxon>
        <taxon>Pseudomonadaceae</taxon>
        <taxon>Azotobacter</taxon>
    </lineage>
</organism>
<evidence type="ECO:0000313" key="7">
    <source>
        <dbReference type="Proteomes" id="UP000199579"/>
    </source>
</evidence>
<evidence type="ECO:0000313" key="5">
    <source>
        <dbReference type="EMBL" id="SFL27231.1"/>
    </source>
</evidence>